<gene>
    <name evidence="6" type="ORF">SAMEA4029009_CIC11G00000002956</name>
</gene>
<sequence length="497" mass="56237">MPTRAYSDFSFGPEDPVAVKNVKKVAIIGGGASGAITLDSLVAENTFDEIVLYERRDVLGGIWVLDLDPIKTPADIVKPGRLSRDIDPPLKNPFADGYTDSRIRSLWTKQERFEQTPAYDGMATNIIEKLMTFSDQKQWLPEGNNKYVDRSAVRDYIDRYISRNKDKENVKLVLGTTVEDLEKVAPRADSDLPYLFKLTLRRRLQDGTDEWFQNTFDAVIVTVGHYHIPFIPEVPGLKEFQEERPHAIQHAKFFRNAVPYTNKTVLVIGSRALGADLTKFSADTAVEVYQLIRNVEGTRRFSRKSNVTFKPIVTRYEKTDKGFNAVFSDGTVLENPDVVVYATGYQFLYPFLVRSLGDITLDGRIVPDLYQHTFLVKDPLITFVGVPTDAISFRAFEYQAILTARYLAGKVSLPPVSEQRKWLEDRFNEKGATRAYHTIGALDALDYVKTLLELGAIKDVSIAPGREFPELSIDEIEEYTAAGAILREFWDAPRIPE</sequence>
<keyword evidence="4" id="KW-0521">NADP</keyword>
<dbReference type="InterPro" id="IPR020946">
    <property type="entry name" value="Flavin_mOase-like"/>
</dbReference>
<accession>A0A1L0BWS9</accession>
<dbReference type="GO" id="GO:0004499">
    <property type="term" value="F:N,N-dimethylaniline monooxygenase activity"/>
    <property type="evidence" value="ECO:0007669"/>
    <property type="project" value="InterPro"/>
</dbReference>
<dbReference type="GO" id="GO:0050660">
    <property type="term" value="F:flavin adenine dinucleotide binding"/>
    <property type="evidence" value="ECO:0007669"/>
    <property type="project" value="InterPro"/>
</dbReference>
<evidence type="ECO:0000313" key="7">
    <source>
        <dbReference type="Proteomes" id="UP000182259"/>
    </source>
</evidence>
<dbReference type="Pfam" id="PF00743">
    <property type="entry name" value="FMO-like"/>
    <property type="match status" value="2"/>
</dbReference>
<evidence type="ECO:0000313" key="6">
    <source>
        <dbReference type="EMBL" id="SGZ55807.1"/>
    </source>
</evidence>
<keyword evidence="2" id="KW-0285">Flavoprotein</keyword>
<keyword evidence="3" id="KW-0274">FAD</keyword>
<protein>
    <submittedName>
        <fullName evidence="6">CIC11C00000002956</fullName>
    </submittedName>
</protein>
<dbReference type="InterPro" id="IPR000960">
    <property type="entry name" value="Flavin_mOase"/>
</dbReference>
<dbReference type="Proteomes" id="UP000182259">
    <property type="component" value="Chromosome IV"/>
</dbReference>
<evidence type="ECO:0000256" key="4">
    <source>
        <dbReference type="ARBA" id="ARBA00022857"/>
    </source>
</evidence>
<dbReference type="InterPro" id="IPR036188">
    <property type="entry name" value="FAD/NAD-bd_sf"/>
</dbReference>
<evidence type="ECO:0000256" key="3">
    <source>
        <dbReference type="ARBA" id="ARBA00022827"/>
    </source>
</evidence>
<keyword evidence="5" id="KW-0560">Oxidoreductase</keyword>
<reference evidence="6 7" key="1">
    <citation type="submission" date="2016-10" db="EMBL/GenBank/DDBJ databases">
        <authorList>
            <person name="de Groot N.N."/>
        </authorList>
    </citation>
    <scope>NUCLEOTIDE SEQUENCE [LARGE SCALE GENOMIC DNA]</scope>
    <source>
        <strain evidence="6 7">PYCC 4715</strain>
    </source>
</reference>
<dbReference type="GO" id="GO:0050661">
    <property type="term" value="F:NADP binding"/>
    <property type="evidence" value="ECO:0007669"/>
    <property type="project" value="InterPro"/>
</dbReference>
<name>A0A1L0BWS9_9ASCO</name>
<organism evidence="6 7">
    <name type="scientific">Sungouiella intermedia</name>
    <dbReference type="NCBI Taxonomy" id="45354"/>
    <lineage>
        <taxon>Eukaryota</taxon>
        <taxon>Fungi</taxon>
        <taxon>Dikarya</taxon>
        <taxon>Ascomycota</taxon>
        <taxon>Saccharomycotina</taxon>
        <taxon>Pichiomycetes</taxon>
        <taxon>Metschnikowiaceae</taxon>
        <taxon>Sungouiella</taxon>
    </lineage>
</organism>
<dbReference type="Gene3D" id="3.50.50.60">
    <property type="entry name" value="FAD/NAD(P)-binding domain"/>
    <property type="match status" value="2"/>
</dbReference>
<evidence type="ECO:0000256" key="5">
    <source>
        <dbReference type="ARBA" id="ARBA00023002"/>
    </source>
</evidence>
<dbReference type="PRINTS" id="PR00370">
    <property type="entry name" value="FMOXYGENASE"/>
</dbReference>
<dbReference type="PANTHER" id="PTHR23023">
    <property type="entry name" value="DIMETHYLANILINE MONOOXYGENASE"/>
    <property type="match status" value="1"/>
</dbReference>
<dbReference type="AlphaFoldDB" id="A0A1L0BWS9"/>
<dbReference type="PIRSF" id="PIRSF000332">
    <property type="entry name" value="FMO"/>
    <property type="match status" value="1"/>
</dbReference>
<evidence type="ECO:0000256" key="1">
    <source>
        <dbReference type="ARBA" id="ARBA00009183"/>
    </source>
</evidence>
<dbReference type="EMBL" id="LT635767">
    <property type="protein sequence ID" value="SGZ55807.1"/>
    <property type="molecule type" value="Genomic_DNA"/>
</dbReference>
<dbReference type="InterPro" id="IPR050346">
    <property type="entry name" value="FMO-like"/>
</dbReference>
<proteinExistence type="inferred from homology"/>
<evidence type="ECO:0000256" key="2">
    <source>
        <dbReference type="ARBA" id="ARBA00022630"/>
    </source>
</evidence>
<dbReference type="SUPFAM" id="SSF51905">
    <property type="entry name" value="FAD/NAD(P)-binding domain"/>
    <property type="match status" value="2"/>
</dbReference>
<comment type="similarity">
    <text evidence="1">Belongs to the FMO family.</text>
</comment>